<organism evidence="3 4">
    <name type="scientific">Gonapodya prolifera (strain JEL478)</name>
    <name type="common">Monoblepharis prolifera</name>
    <dbReference type="NCBI Taxonomy" id="1344416"/>
    <lineage>
        <taxon>Eukaryota</taxon>
        <taxon>Fungi</taxon>
        <taxon>Fungi incertae sedis</taxon>
        <taxon>Chytridiomycota</taxon>
        <taxon>Chytridiomycota incertae sedis</taxon>
        <taxon>Monoblepharidomycetes</taxon>
        <taxon>Monoblepharidales</taxon>
        <taxon>Gonapodyaceae</taxon>
        <taxon>Gonapodya</taxon>
    </lineage>
</organism>
<dbReference type="GO" id="GO:0016491">
    <property type="term" value="F:oxidoreductase activity"/>
    <property type="evidence" value="ECO:0007669"/>
    <property type="project" value="UniProtKB-KW"/>
</dbReference>
<name>A0A138ZZJ7_GONPJ</name>
<comment type="similarity">
    <text evidence="1">Belongs to the short-chain dehydrogenases/reductases (SDR) family.</text>
</comment>
<dbReference type="Gene3D" id="3.40.50.720">
    <property type="entry name" value="NAD(P)-binding Rossmann-like Domain"/>
    <property type="match status" value="1"/>
</dbReference>
<dbReference type="PANTHER" id="PTHR43477">
    <property type="entry name" value="DIHYDROANTICAPSIN 7-DEHYDROGENASE"/>
    <property type="match status" value="1"/>
</dbReference>
<dbReference type="InterPro" id="IPR036291">
    <property type="entry name" value="NAD(P)-bd_dom_sf"/>
</dbReference>
<dbReference type="OrthoDB" id="9876299at2759"/>
<dbReference type="EMBL" id="KQ965852">
    <property type="protein sequence ID" value="KXS09695.1"/>
    <property type="molecule type" value="Genomic_DNA"/>
</dbReference>
<dbReference type="STRING" id="1344416.A0A138ZZJ7"/>
<dbReference type="AlphaFoldDB" id="A0A138ZZJ7"/>
<evidence type="ECO:0000313" key="3">
    <source>
        <dbReference type="EMBL" id="KXS09695.1"/>
    </source>
</evidence>
<accession>A0A138ZZJ7</accession>
<dbReference type="Pfam" id="PF13561">
    <property type="entry name" value="adh_short_C2"/>
    <property type="match status" value="1"/>
</dbReference>
<keyword evidence="2" id="KW-0560">Oxidoreductase</keyword>
<dbReference type="Proteomes" id="UP000070544">
    <property type="component" value="Unassembled WGS sequence"/>
</dbReference>
<protein>
    <submittedName>
        <fullName evidence="3">NAD(P)-binding protein</fullName>
    </submittedName>
</protein>
<dbReference type="PRINTS" id="PR00081">
    <property type="entry name" value="GDHRDH"/>
</dbReference>
<sequence length="228" mass="23898">MGRAFVLSLAKEGGLVALSDIPTREKEGQEVVSHVEAMGGKSIWVPLDVTKEEAWKAAVSDGVLGVLANNAGIVTPYDATAVQPEQISLAEFHKSTSIMIDGALLGHKEWSSIVNISAKAGMVGGVGTLGYGTSKWALRGSTKYMAGTLPAAGIRARVNSVLGLVDQNSDDVIGEMCNALANMNYLKRSAGPEKVANLVVYLASDGSSFSTGSEFWWMEGGNDSASCR</sequence>
<dbReference type="PRINTS" id="PR00080">
    <property type="entry name" value="SDRFAMILY"/>
</dbReference>
<keyword evidence="4" id="KW-1185">Reference proteome</keyword>
<dbReference type="SUPFAM" id="SSF51735">
    <property type="entry name" value="NAD(P)-binding Rossmann-fold domains"/>
    <property type="match status" value="1"/>
</dbReference>
<gene>
    <name evidence="3" type="ORF">M427DRAFT_160254</name>
</gene>
<evidence type="ECO:0000256" key="1">
    <source>
        <dbReference type="ARBA" id="ARBA00006484"/>
    </source>
</evidence>
<evidence type="ECO:0000313" key="4">
    <source>
        <dbReference type="Proteomes" id="UP000070544"/>
    </source>
</evidence>
<evidence type="ECO:0000256" key="2">
    <source>
        <dbReference type="ARBA" id="ARBA00023002"/>
    </source>
</evidence>
<reference evidence="3 4" key="1">
    <citation type="journal article" date="2015" name="Genome Biol. Evol.">
        <title>Phylogenomic analyses indicate that early fungi evolved digesting cell walls of algal ancestors of land plants.</title>
        <authorList>
            <person name="Chang Y."/>
            <person name="Wang S."/>
            <person name="Sekimoto S."/>
            <person name="Aerts A.L."/>
            <person name="Choi C."/>
            <person name="Clum A."/>
            <person name="LaButti K.M."/>
            <person name="Lindquist E.A."/>
            <person name="Yee Ngan C."/>
            <person name="Ohm R.A."/>
            <person name="Salamov A.A."/>
            <person name="Grigoriev I.V."/>
            <person name="Spatafora J.W."/>
            <person name="Berbee M.L."/>
        </authorList>
    </citation>
    <scope>NUCLEOTIDE SEQUENCE [LARGE SCALE GENOMIC DNA]</scope>
    <source>
        <strain evidence="3 4">JEL478</strain>
    </source>
</reference>
<dbReference type="InterPro" id="IPR002347">
    <property type="entry name" value="SDR_fam"/>
</dbReference>
<dbReference type="PANTHER" id="PTHR43477:SF1">
    <property type="entry name" value="DIHYDROANTICAPSIN 7-DEHYDROGENASE"/>
    <property type="match status" value="1"/>
</dbReference>
<proteinExistence type="inferred from homology"/>
<dbReference type="InterPro" id="IPR051122">
    <property type="entry name" value="SDR_DHRS6-like"/>
</dbReference>